<dbReference type="AlphaFoldDB" id="A0A2N3NC79"/>
<evidence type="ECO:0000256" key="8">
    <source>
        <dbReference type="ARBA" id="ARBA00022989"/>
    </source>
</evidence>
<evidence type="ECO:0000256" key="7">
    <source>
        <dbReference type="ARBA" id="ARBA00022824"/>
    </source>
</evidence>
<feature type="domain" description="GPI ethanolamine phosphate transferase 2 C-terminal" evidence="13">
    <location>
        <begin position="892"/>
        <end position="1005"/>
    </location>
</feature>
<dbReference type="SUPFAM" id="SSF53649">
    <property type="entry name" value="Alkaline phosphatase-like"/>
    <property type="match status" value="1"/>
</dbReference>
<evidence type="ECO:0000259" key="13">
    <source>
        <dbReference type="Pfam" id="PF19316"/>
    </source>
</evidence>
<feature type="transmembrane region" description="Helical" evidence="12">
    <location>
        <begin position="1006"/>
        <end position="1026"/>
    </location>
</feature>
<dbReference type="STRING" id="41688.A0A2N3NC79"/>
<evidence type="ECO:0000256" key="9">
    <source>
        <dbReference type="ARBA" id="ARBA00023136"/>
    </source>
</evidence>
<evidence type="ECO:0000256" key="2">
    <source>
        <dbReference type="ARBA" id="ARBA00004687"/>
    </source>
</evidence>
<feature type="transmembrane region" description="Helical" evidence="12">
    <location>
        <begin position="784"/>
        <end position="813"/>
    </location>
</feature>
<dbReference type="InParanoid" id="A0A2N3NC79"/>
<dbReference type="GO" id="GO:0005789">
    <property type="term" value="C:endoplasmic reticulum membrane"/>
    <property type="evidence" value="ECO:0007669"/>
    <property type="project" value="UniProtKB-SubCell"/>
</dbReference>
<accession>A0A2N3NC79</accession>
<protein>
    <recommendedName>
        <fullName evidence="13">GPI ethanolamine phosphate transferase 2 C-terminal domain-containing protein</fullName>
    </recommendedName>
</protein>
<comment type="caution">
    <text evidence="14">The sequence shown here is derived from an EMBL/GenBank/DDBJ whole genome shotgun (WGS) entry which is preliminary data.</text>
</comment>
<dbReference type="PANTHER" id="PTHR23071:SF1">
    <property type="entry name" value="GPI ETHANOLAMINE PHOSPHATE TRANSFERASE 3"/>
    <property type="match status" value="1"/>
</dbReference>
<dbReference type="InterPro" id="IPR039524">
    <property type="entry name" value="PIGO/GPI13"/>
</dbReference>
<feature type="transmembrane region" description="Helical" evidence="12">
    <location>
        <begin position="715"/>
        <end position="733"/>
    </location>
</feature>
<dbReference type="InterPro" id="IPR002591">
    <property type="entry name" value="Phosphodiest/P_Trfase"/>
</dbReference>
<organism evidence="14 15">
    <name type="scientific">Lomentospora prolificans</name>
    <dbReference type="NCBI Taxonomy" id="41688"/>
    <lineage>
        <taxon>Eukaryota</taxon>
        <taxon>Fungi</taxon>
        <taxon>Dikarya</taxon>
        <taxon>Ascomycota</taxon>
        <taxon>Pezizomycotina</taxon>
        <taxon>Sordariomycetes</taxon>
        <taxon>Hypocreomycetidae</taxon>
        <taxon>Microascales</taxon>
        <taxon>Microascaceae</taxon>
        <taxon>Lomentospora</taxon>
    </lineage>
</organism>
<feature type="transmembrane region" description="Helical" evidence="12">
    <location>
        <begin position="965"/>
        <end position="986"/>
    </location>
</feature>
<proteinExistence type="inferred from homology"/>
<comment type="pathway">
    <text evidence="2">Glycolipid biosynthesis; glycosylphosphatidylinositol-anchor biosynthesis.</text>
</comment>
<keyword evidence="7" id="KW-0256">Endoplasmic reticulum</keyword>
<keyword evidence="4" id="KW-0337">GPI-anchor biosynthesis</keyword>
<evidence type="ECO:0000256" key="12">
    <source>
        <dbReference type="SAM" id="Phobius"/>
    </source>
</evidence>
<name>A0A2N3NC79_9PEZI</name>
<evidence type="ECO:0000256" key="6">
    <source>
        <dbReference type="ARBA" id="ARBA00022692"/>
    </source>
</evidence>
<evidence type="ECO:0000256" key="3">
    <source>
        <dbReference type="ARBA" id="ARBA00008695"/>
    </source>
</evidence>
<dbReference type="PANTHER" id="PTHR23071">
    <property type="entry name" value="PHOSPHATIDYLINOSITOL GLYCAN"/>
    <property type="match status" value="1"/>
</dbReference>
<dbReference type="InterPro" id="IPR017850">
    <property type="entry name" value="Alkaline_phosphatase_core_sf"/>
</dbReference>
<evidence type="ECO:0000313" key="14">
    <source>
        <dbReference type="EMBL" id="PKS10007.1"/>
    </source>
</evidence>
<sequence>MPSNKQSRARKQPPQPDALPAVSNLPTQQESQATLDWVLKKNHRGGHAARRRAYEHRWGWTVAFWVWVLFVHFVGLLLFTNGFLLTRLVLDDTSECDVPPIDVSVAQTELWKGPGNADAGCWHPKSFNKAVVILIDALRYDFAVPANSAESPKAYHNALTFLHESAVTTPQNAVLRPFIADPPTSTLQRLKGLTTGTLPTFMDIGSSFDGTAIDEDNILRQMRNLDKKIVQLGDDTWWALFPGYFQPNESKAFDSFNVWDLHTVDNGVMDRIFPLMEPEKQGSWDLLIGHCLGVDHAGHRYGPDHPAMNAKLAQMDDFIRRLTSTIDEDTILIVMGDHGMDSKGDHGGESDDEIESTLWMYSKRPFFGRTKPEYAVPPETAKIRPVNQIDLVPTLSLLLGIPIPFNNLGRPIEEAFAGTEGNSWKNLATASRVAAAGTKRYQSAYSHAQKSGQDESLGSPTALWNAAEGLVGSAKAASSAEWELTYEAFISYQTQTLRLCKDLWARFDVPRMITGIATMATGVVAVLLYASRSKQNPSETTLDLHKRIVLRAFAGLAGGATAGLGLYAASFAGLPTIGIYYVAAAAALGSLLGVFTSLVSMGRTPKNLVPTSIWTWLSAVFTVSQSIGFAANSFTIWEDSISLFFLGTFGLVSVAAAFHIKDKETRSNAVFHSILFVVLARVASYSKLCREEQMPYCISTYYASSASSTSSTAQLAIPFITTITLPFVVAGFLKKTNSFAGWGKSWIGNGLPGLLSMTGLYWLIDAADNGDWFPDLPETLLKRVSVYVALGVLGMAFIAGGLMFSWGPPLVGWKPVELQDGSRRTLIEGYKNAWASRYLMLPVMLLVACILLSKPMGGGALAVMMWQVICLVEMVKAHGIAAEPIGPVVLGLLGNFHFFTTGHQAAISTIQWDSAFIPLFTIRMPWSALIIVINSFAGQIMAAVSVPLVVAWLASPDRKGLLETVSRAMAGFVSYFSVQSLATMMWAGHLRRHLMLYRVFSPRFMAAGLILLTVDVVGILVTLMGVRVNSRVVYDVFGYPE</sequence>
<keyword evidence="9 12" id="KW-0472">Membrane</keyword>
<dbReference type="UniPathway" id="UPA00196"/>
<dbReference type="InterPro" id="IPR045687">
    <property type="entry name" value="PIGG/GPI7_C"/>
</dbReference>
<evidence type="ECO:0000256" key="4">
    <source>
        <dbReference type="ARBA" id="ARBA00022502"/>
    </source>
</evidence>
<feature type="region of interest" description="Disordered" evidence="11">
    <location>
        <begin position="1"/>
        <end position="25"/>
    </location>
</feature>
<feature type="transmembrane region" description="Helical" evidence="12">
    <location>
        <begin position="669"/>
        <end position="686"/>
    </location>
</feature>
<keyword evidence="15" id="KW-1185">Reference proteome</keyword>
<feature type="transmembrane region" description="Helical" evidence="12">
    <location>
        <begin position="926"/>
        <end position="953"/>
    </location>
</feature>
<gene>
    <name evidence="14" type="ORF">jhhlp_004632</name>
</gene>
<evidence type="ECO:0000256" key="1">
    <source>
        <dbReference type="ARBA" id="ARBA00004477"/>
    </source>
</evidence>
<comment type="subcellular location">
    <subcellularLocation>
        <location evidence="1">Endoplasmic reticulum membrane</location>
        <topology evidence="1">Multi-pass membrane protein</topology>
    </subcellularLocation>
</comment>
<feature type="transmembrane region" description="Helical" evidence="12">
    <location>
        <begin position="887"/>
        <end position="906"/>
    </location>
</feature>
<feature type="transmembrane region" description="Helical" evidence="12">
    <location>
        <begin position="613"/>
        <end position="634"/>
    </location>
</feature>
<dbReference type="VEuPathDB" id="FungiDB:jhhlp_004632"/>
<reference evidence="14 15" key="1">
    <citation type="journal article" date="2017" name="G3 (Bethesda)">
        <title>First Draft Genome Sequence of the Pathogenic Fungus Lomentospora prolificans (Formerly Scedosporium prolificans).</title>
        <authorList>
            <person name="Luo R."/>
            <person name="Zimin A."/>
            <person name="Workman R."/>
            <person name="Fan Y."/>
            <person name="Pertea G."/>
            <person name="Grossman N."/>
            <person name="Wear M.P."/>
            <person name="Jia B."/>
            <person name="Miller H."/>
            <person name="Casadevall A."/>
            <person name="Timp W."/>
            <person name="Zhang S.X."/>
            <person name="Salzberg S.L."/>
        </authorList>
    </citation>
    <scope>NUCLEOTIDE SEQUENCE [LARGE SCALE GENOMIC DNA]</scope>
    <source>
        <strain evidence="14 15">JHH-5317</strain>
    </source>
</reference>
<evidence type="ECO:0000256" key="5">
    <source>
        <dbReference type="ARBA" id="ARBA00022679"/>
    </source>
</evidence>
<dbReference type="CDD" id="cd16023">
    <property type="entry name" value="GPI_EPT_3"/>
    <property type="match status" value="1"/>
</dbReference>
<evidence type="ECO:0000256" key="10">
    <source>
        <dbReference type="ARBA" id="ARBA00023180"/>
    </source>
</evidence>
<dbReference type="GO" id="GO:0006506">
    <property type="term" value="P:GPI anchor biosynthetic process"/>
    <property type="evidence" value="ECO:0007669"/>
    <property type="project" value="UniProtKB-UniPathway"/>
</dbReference>
<keyword evidence="5" id="KW-0808">Transferase</keyword>
<feature type="transmembrane region" description="Helical" evidence="12">
    <location>
        <begin position="512"/>
        <end position="531"/>
    </location>
</feature>
<dbReference type="Proteomes" id="UP000233524">
    <property type="component" value="Unassembled WGS sequence"/>
</dbReference>
<dbReference type="Pfam" id="PF01663">
    <property type="entry name" value="Phosphodiest"/>
    <property type="match status" value="1"/>
</dbReference>
<evidence type="ECO:0000313" key="15">
    <source>
        <dbReference type="Proteomes" id="UP000233524"/>
    </source>
</evidence>
<dbReference type="Gene3D" id="3.40.720.10">
    <property type="entry name" value="Alkaline Phosphatase, subunit A"/>
    <property type="match status" value="1"/>
</dbReference>
<feature type="transmembrane region" description="Helical" evidence="12">
    <location>
        <begin position="745"/>
        <end position="764"/>
    </location>
</feature>
<feature type="transmembrane region" description="Helical" evidence="12">
    <location>
        <begin position="578"/>
        <end position="601"/>
    </location>
</feature>
<feature type="transmembrane region" description="Helical" evidence="12">
    <location>
        <begin position="58"/>
        <end position="79"/>
    </location>
</feature>
<dbReference type="OrthoDB" id="272139at2759"/>
<dbReference type="GO" id="GO:0051377">
    <property type="term" value="F:mannose-ethanolamine phosphotransferase activity"/>
    <property type="evidence" value="ECO:0007669"/>
    <property type="project" value="InterPro"/>
</dbReference>
<comment type="similarity">
    <text evidence="3">Belongs to the PIGG/PIGN/PIGO family. PIGO subfamily.</text>
</comment>
<keyword evidence="6 12" id="KW-0812">Transmembrane</keyword>
<dbReference type="InterPro" id="IPR037675">
    <property type="entry name" value="PIG-O_N"/>
</dbReference>
<evidence type="ECO:0000256" key="11">
    <source>
        <dbReference type="SAM" id="MobiDB-lite"/>
    </source>
</evidence>
<dbReference type="Pfam" id="PF19316">
    <property type="entry name" value="PIGO_PIGG"/>
    <property type="match status" value="1"/>
</dbReference>
<feature type="transmembrane region" description="Helical" evidence="12">
    <location>
        <begin position="640"/>
        <end position="660"/>
    </location>
</feature>
<dbReference type="FunCoup" id="A0A2N3NC79">
    <property type="interactions" value="640"/>
</dbReference>
<keyword evidence="10" id="KW-0325">Glycoprotein</keyword>
<dbReference type="EMBL" id="NLAX01000010">
    <property type="protein sequence ID" value="PKS10007.1"/>
    <property type="molecule type" value="Genomic_DNA"/>
</dbReference>
<keyword evidence="8 12" id="KW-1133">Transmembrane helix</keyword>
<feature type="transmembrane region" description="Helical" evidence="12">
    <location>
        <begin position="552"/>
        <end position="572"/>
    </location>
</feature>